<keyword evidence="3" id="KW-1185">Reference proteome</keyword>
<reference evidence="2" key="1">
    <citation type="submission" date="2009-09" db="EMBL/GenBank/DDBJ databases">
        <authorList>
            <person name="Weinstock G."/>
            <person name="Sodergren E."/>
            <person name="Clifton S."/>
            <person name="Fulton L."/>
            <person name="Fulton B."/>
            <person name="Courtney L."/>
            <person name="Fronick C."/>
            <person name="Harrison M."/>
            <person name="Strong C."/>
            <person name="Farmer C."/>
            <person name="Delahaunty K."/>
            <person name="Markovic C."/>
            <person name="Hall O."/>
            <person name="Minx P."/>
            <person name="Tomlinson C."/>
            <person name="Mitreva M."/>
            <person name="Nelson J."/>
            <person name="Hou S."/>
            <person name="Wollam A."/>
            <person name="Pepin K.H."/>
            <person name="Johnson M."/>
            <person name="Bhonagiri V."/>
            <person name="Nash W.E."/>
            <person name="Warren W."/>
            <person name="Chinwalla A."/>
            <person name="Mardis E.R."/>
            <person name="Wilson R.K."/>
        </authorList>
    </citation>
    <scope>NUCLEOTIDE SEQUENCE [LARGE SCALE GENOMIC DNA]</scope>
    <source>
        <strain evidence="2">DSM 15470</strain>
    </source>
</reference>
<dbReference type="STRING" id="592028.GCWU000321_00378"/>
<dbReference type="AlphaFoldDB" id="C9LRA4"/>
<protein>
    <submittedName>
        <fullName evidence="2">Uncharacterized protein</fullName>
    </submittedName>
</protein>
<sequence length="65" mass="7712">MSLKRNIASCSYAFHRIIFFYLYYHIAEITDGFILLFSIFQLEKIFLAPFSETLYLTKEKPASLH</sequence>
<keyword evidence="1" id="KW-1133">Transmembrane helix</keyword>
<organism evidence="2 3">
    <name type="scientific">Dialister invisus DSM 15470</name>
    <dbReference type="NCBI Taxonomy" id="592028"/>
    <lineage>
        <taxon>Bacteria</taxon>
        <taxon>Bacillati</taxon>
        <taxon>Bacillota</taxon>
        <taxon>Negativicutes</taxon>
        <taxon>Veillonellales</taxon>
        <taxon>Veillonellaceae</taxon>
        <taxon>Dialister</taxon>
    </lineage>
</organism>
<proteinExistence type="predicted"/>
<keyword evidence="1" id="KW-0472">Membrane</keyword>
<accession>C9LRA4</accession>
<evidence type="ECO:0000313" key="3">
    <source>
        <dbReference type="Proteomes" id="UP000004736"/>
    </source>
</evidence>
<dbReference type="EMBL" id="ACIM02000001">
    <property type="protein sequence ID" value="EEW96433.1"/>
    <property type="molecule type" value="Genomic_DNA"/>
</dbReference>
<dbReference type="HOGENOM" id="CLU_2842715_0_0_9"/>
<name>C9LRA4_9FIRM</name>
<evidence type="ECO:0000256" key="1">
    <source>
        <dbReference type="SAM" id="Phobius"/>
    </source>
</evidence>
<feature type="transmembrane region" description="Helical" evidence="1">
    <location>
        <begin position="21"/>
        <end position="40"/>
    </location>
</feature>
<keyword evidence="1" id="KW-0812">Transmembrane</keyword>
<comment type="caution">
    <text evidence="2">The sequence shown here is derived from an EMBL/GenBank/DDBJ whole genome shotgun (WGS) entry which is preliminary data.</text>
</comment>
<evidence type="ECO:0000313" key="2">
    <source>
        <dbReference type="EMBL" id="EEW96433.1"/>
    </source>
</evidence>
<dbReference type="Proteomes" id="UP000004736">
    <property type="component" value="Unassembled WGS sequence"/>
</dbReference>
<gene>
    <name evidence="2" type="ORF">GCWU000321_00378</name>
</gene>